<dbReference type="AlphaFoldDB" id="G2LE11"/>
<gene>
    <name evidence="3" type="ordered locus">Cabther_A0307</name>
</gene>
<evidence type="ECO:0000313" key="3">
    <source>
        <dbReference type="EMBL" id="AEP11073.1"/>
    </source>
</evidence>
<feature type="domain" description="HTH merR-type" evidence="2">
    <location>
        <begin position="8"/>
        <end position="42"/>
    </location>
</feature>
<dbReference type="Pfam" id="PF00376">
    <property type="entry name" value="MerR"/>
    <property type="match status" value="1"/>
</dbReference>
<keyword evidence="4" id="KW-1185">Reference proteome</keyword>
<dbReference type="GO" id="GO:0003677">
    <property type="term" value="F:DNA binding"/>
    <property type="evidence" value="ECO:0007669"/>
    <property type="project" value="InterPro"/>
</dbReference>
<dbReference type="HOGENOM" id="CLU_2153857_0_0_0"/>
<dbReference type="InterPro" id="IPR009061">
    <property type="entry name" value="DNA-bd_dom_put_sf"/>
</dbReference>
<name>G2LE11_CHLTF</name>
<dbReference type="STRING" id="981222.Cabther_A0307"/>
<dbReference type="SUPFAM" id="SSF46955">
    <property type="entry name" value="Putative DNA-binding domain"/>
    <property type="match status" value="1"/>
</dbReference>
<dbReference type="Proteomes" id="UP000006791">
    <property type="component" value="Chromosome 1"/>
</dbReference>
<protein>
    <submittedName>
        <fullName evidence="3">Putative transcriptional regulator</fullName>
    </submittedName>
</protein>
<dbReference type="InterPro" id="IPR000551">
    <property type="entry name" value="MerR-type_HTH_dom"/>
</dbReference>
<organism evidence="3 4">
    <name type="scientific">Chloracidobacterium thermophilum (strain B)</name>
    <dbReference type="NCBI Taxonomy" id="981222"/>
    <lineage>
        <taxon>Bacteria</taxon>
        <taxon>Pseudomonadati</taxon>
        <taxon>Acidobacteriota</taxon>
        <taxon>Terriglobia</taxon>
        <taxon>Terriglobales</taxon>
        <taxon>Acidobacteriaceae</taxon>
        <taxon>Chloracidobacterium</taxon>
    </lineage>
</organism>
<reference evidence="3 4" key="1">
    <citation type="journal article" date="2012" name="Environ. Microbiol.">
        <title>Complete genome of Candidatus Chloracidobacterium thermophilum, a chlorophyll-based photoheterotroph belonging to the phylum Acidobacteria.</title>
        <authorList>
            <person name="Garcia Costas A.M."/>
            <person name="Liu Z."/>
            <person name="Tomsho L.P."/>
            <person name="Schuster S.C."/>
            <person name="Ward D.M."/>
            <person name="Bryant D.A."/>
        </authorList>
    </citation>
    <scope>NUCLEOTIDE SEQUENCE [LARGE SCALE GENOMIC DNA]</scope>
    <source>
        <strain evidence="3 4">B</strain>
    </source>
</reference>
<evidence type="ECO:0000256" key="1">
    <source>
        <dbReference type="SAM" id="MobiDB-lite"/>
    </source>
</evidence>
<accession>G2LE11</accession>
<dbReference type="KEGG" id="ctm:Cabther_A0307"/>
<feature type="region of interest" description="Disordered" evidence="1">
    <location>
        <begin position="88"/>
        <end position="111"/>
    </location>
</feature>
<dbReference type="GO" id="GO:0006355">
    <property type="term" value="P:regulation of DNA-templated transcription"/>
    <property type="evidence" value="ECO:0007669"/>
    <property type="project" value="InterPro"/>
</dbReference>
<evidence type="ECO:0000259" key="2">
    <source>
        <dbReference type="Pfam" id="PF00376"/>
    </source>
</evidence>
<dbReference type="EMBL" id="CP002514">
    <property type="protein sequence ID" value="AEP11073.1"/>
    <property type="molecule type" value="Genomic_DNA"/>
</dbReference>
<sequence>MLMESTISTGKAAKLPGVPVRTLQRWEREGRLIPVARTDSNRCLAALNLKLNLKRLATETALPVASPSSNGGAAAGTVPAVVGKVTPVRYDGGQQDTSGQEENRAHFCAHS</sequence>
<dbReference type="Gene3D" id="1.10.1660.10">
    <property type="match status" value="1"/>
</dbReference>
<proteinExistence type="predicted"/>
<evidence type="ECO:0000313" key="4">
    <source>
        <dbReference type="Proteomes" id="UP000006791"/>
    </source>
</evidence>